<accession>A0A1H4WSI6</accession>
<evidence type="ECO:0000313" key="3">
    <source>
        <dbReference type="Proteomes" id="UP000199622"/>
    </source>
</evidence>
<dbReference type="RefSeq" id="WP_091312938.1">
    <property type="nucleotide sequence ID" value="NZ_FNSO01000004.1"/>
</dbReference>
<proteinExistence type="predicted"/>
<organism evidence="2 3">
    <name type="scientific">Amycolatopsis tolypomycina</name>
    <dbReference type="NCBI Taxonomy" id="208445"/>
    <lineage>
        <taxon>Bacteria</taxon>
        <taxon>Bacillati</taxon>
        <taxon>Actinomycetota</taxon>
        <taxon>Actinomycetes</taxon>
        <taxon>Pseudonocardiales</taxon>
        <taxon>Pseudonocardiaceae</taxon>
        <taxon>Amycolatopsis</taxon>
    </lineage>
</organism>
<dbReference type="Proteomes" id="UP000199622">
    <property type="component" value="Unassembled WGS sequence"/>
</dbReference>
<reference evidence="3" key="1">
    <citation type="submission" date="2016-10" db="EMBL/GenBank/DDBJ databases">
        <authorList>
            <person name="Varghese N."/>
            <person name="Submissions S."/>
        </authorList>
    </citation>
    <scope>NUCLEOTIDE SEQUENCE [LARGE SCALE GENOMIC DNA]</scope>
    <source>
        <strain evidence="3">DSM 44544</strain>
    </source>
</reference>
<dbReference type="AlphaFoldDB" id="A0A1H4WSI6"/>
<protein>
    <submittedName>
        <fullName evidence="2">Uncharacterized protein</fullName>
    </submittedName>
</protein>
<dbReference type="STRING" id="208445.SAMN04489727_5746"/>
<dbReference type="OrthoDB" id="3197455at2"/>
<dbReference type="EMBL" id="FNSO01000004">
    <property type="protein sequence ID" value="SEC95591.1"/>
    <property type="molecule type" value="Genomic_DNA"/>
</dbReference>
<gene>
    <name evidence="2" type="ORF">SAMN04489727_5746</name>
</gene>
<feature type="region of interest" description="Disordered" evidence="1">
    <location>
        <begin position="123"/>
        <end position="144"/>
    </location>
</feature>
<sequence length="144" mass="15786">MNEPIDVAAFVAQLADDNRLARELDDLVAHDVRARADDAVLAELEPATEAPLLEQLVARALCVFLEAQLRGLHAVRDAAEYEAALYKTFGEVDLPEPARYDEAIEAYRRLIQEDEQCSRARWATAQRPGPAGGPVVPHRSAAAV</sequence>
<evidence type="ECO:0000313" key="2">
    <source>
        <dbReference type="EMBL" id="SEC95591.1"/>
    </source>
</evidence>
<name>A0A1H4WSI6_9PSEU</name>
<evidence type="ECO:0000256" key="1">
    <source>
        <dbReference type="SAM" id="MobiDB-lite"/>
    </source>
</evidence>
<keyword evidence="3" id="KW-1185">Reference proteome</keyword>